<keyword evidence="5" id="KW-1185">Reference proteome</keyword>
<feature type="domain" description="Alpha/beta hydrolase fold-3" evidence="3">
    <location>
        <begin position="135"/>
        <end position="341"/>
    </location>
</feature>
<evidence type="ECO:0000259" key="3">
    <source>
        <dbReference type="Pfam" id="PF07859"/>
    </source>
</evidence>
<keyword evidence="2 4" id="KW-0378">Hydrolase</keyword>
<evidence type="ECO:0000313" key="5">
    <source>
        <dbReference type="Proteomes" id="UP000326711"/>
    </source>
</evidence>
<dbReference type="EC" id="3.1.1.1" evidence="4"/>
<dbReference type="PANTHER" id="PTHR48081:SF8">
    <property type="entry name" value="ALPHA_BETA HYDROLASE FOLD-3 DOMAIN-CONTAINING PROTEIN-RELATED"/>
    <property type="match status" value="1"/>
</dbReference>
<dbReference type="GO" id="GO:0106435">
    <property type="term" value="F:carboxylesterase activity"/>
    <property type="evidence" value="ECO:0007669"/>
    <property type="project" value="UniProtKB-EC"/>
</dbReference>
<dbReference type="SUPFAM" id="SSF53474">
    <property type="entry name" value="alpha/beta-Hydrolases"/>
    <property type="match status" value="1"/>
</dbReference>
<dbReference type="AlphaFoldDB" id="A0A5J6Z8L9"/>
<dbReference type="OrthoDB" id="3181909at2"/>
<dbReference type="Proteomes" id="UP000326711">
    <property type="component" value="Chromosome"/>
</dbReference>
<gene>
    <name evidence="4" type="primary">nlhH</name>
    <name evidence="4" type="ORF">CUROG_03000</name>
</gene>
<dbReference type="FunFam" id="3.40.50.1820:FF:000089">
    <property type="entry name" value="Alpha/beta hydrolase"/>
    <property type="match status" value="1"/>
</dbReference>
<reference evidence="5" key="1">
    <citation type="submission" date="2019-10" db="EMBL/GenBank/DDBJ databases">
        <title>Complete genome sequence of Corynebacterium urogenitalis DSM 108747, isolated from the genital tract of a cow.</title>
        <authorList>
            <person name="Ruckert C."/>
            <person name="Ballas P."/>
            <person name="Wagener K."/>
            <person name="Drillich M."/>
            <person name="Kaempfer P."/>
            <person name="Busse H.-J."/>
            <person name="Ehling-Schulz M."/>
        </authorList>
    </citation>
    <scope>NUCLEOTIDE SEQUENCE [LARGE SCALE GENOMIC DNA]</scope>
    <source>
        <strain evidence="5">LMM 1652</strain>
    </source>
</reference>
<dbReference type="InterPro" id="IPR002168">
    <property type="entry name" value="Lipase_GDXG_HIS_AS"/>
</dbReference>
<dbReference type="InterPro" id="IPR050300">
    <property type="entry name" value="GDXG_lipolytic_enzyme"/>
</dbReference>
<comment type="similarity">
    <text evidence="1">Belongs to the 'GDXG' lipolytic enzyme family.</text>
</comment>
<dbReference type="KEGG" id="cuo:CUROG_03000"/>
<dbReference type="EMBL" id="CP045032">
    <property type="protein sequence ID" value="QFQ01983.1"/>
    <property type="molecule type" value="Genomic_DNA"/>
</dbReference>
<dbReference type="Pfam" id="PF07859">
    <property type="entry name" value="Abhydrolase_3"/>
    <property type="match status" value="1"/>
</dbReference>
<sequence length="368" mass="39235">MTENLSHDSNASFAPTSVAPRQVPAIIRLTAAAAGVLTSLPQGVLRLVGTRTNADGNTLDADVAASLKGLSIVEGEDIAHLPPQQGRESLDNQAYLATPKGLPVGSVTEHRVAGVRVRHYRPKGAEGVDVQLPTVVYFHGGGWVLGSLDSHDSTCRWLCNRGEVAVLSVDYRLAPEAPFPAGIDDATAVTLAVLSGEVEGVDPSRVATAGDSAGGNLSAVVNLRLRDESQPQPKLQMMFVPVTDLRSMDTASHNEFAEGLFLTKEQMEWYREHYVPNEADRANAYVSPLAAEDLSGLPPAYVAVAGFDPLRDEGEAYARRLAEAGVEVTLRRHEGLVHPFANSTGIWRGARQALDEAVGALRLALNIV</sequence>
<evidence type="ECO:0000256" key="2">
    <source>
        <dbReference type="ARBA" id="ARBA00022801"/>
    </source>
</evidence>
<accession>A0A5J6Z8L9</accession>
<dbReference type="PROSITE" id="PS01173">
    <property type="entry name" value="LIPASE_GDXG_HIS"/>
    <property type="match status" value="1"/>
</dbReference>
<organism evidence="4 5">
    <name type="scientific">Corynebacterium urogenitale</name>
    <dbReference type="NCBI Taxonomy" id="2487892"/>
    <lineage>
        <taxon>Bacteria</taxon>
        <taxon>Bacillati</taxon>
        <taxon>Actinomycetota</taxon>
        <taxon>Actinomycetes</taxon>
        <taxon>Mycobacteriales</taxon>
        <taxon>Corynebacteriaceae</taxon>
        <taxon>Corynebacterium</taxon>
    </lineage>
</organism>
<dbReference type="InterPro" id="IPR013094">
    <property type="entry name" value="AB_hydrolase_3"/>
</dbReference>
<dbReference type="InterPro" id="IPR029058">
    <property type="entry name" value="AB_hydrolase_fold"/>
</dbReference>
<proteinExistence type="inferred from homology"/>
<evidence type="ECO:0000256" key="1">
    <source>
        <dbReference type="ARBA" id="ARBA00010515"/>
    </source>
</evidence>
<name>A0A5J6Z8L9_9CORY</name>
<dbReference type="RefSeq" id="WP_151902403.1">
    <property type="nucleotide sequence ID" value="NZ_CP045032.1"/>
</dbReference>
<protein>
    <submittedName>
        <fullName evidence="4">Carboxylesterase NlhH</fullName>
        <ecNumber evidence="4">3.1.1.1</ecNumber>
    </submittedName>
</protein>
<dbReference type="PANTHER" id="PTHR48081">
    <property type="entry name" value="AB HYDROLASE SUPERFAMILY PROTEIN C4A8.06C"/>
    <property type="match status" value="1"/>
</dbReference>
<evidence type="ECO:0000313" key="4">
    <source>
        <dbReference type="EMBL" id="QFQ01983.1"/>
    </source>
</evidence>
<dbReference type="Gene3D" id="3.40.50.1820">
    <property type="entry name" value="alpha/beta hydrolase"/>
    <property type="match status" value="1"/>
</dbReference>